<dbReference type="OrthoDB" id="1100725at2"/>
<proteinExistence type="predicted"/>
<name>A0A2W1N9H5_9FLAO</name>
<feature type="region of interest" description="Disordered" evidence="2">
    <location>
        <begin position="135"/>
        <end position="158"/>
    </location>
</feature>
<dbReference type="EMBL" id="QKSB01000019">
    <property type="protein sequence ID" value="PZE15693.1"/>
    <property type="molecule type" value="Genomic_DNA"/>
</dbReference>
<comment type="caution">
    <text evidence="3">The sequence shown here is derived from an EMBL/GenBank/DDBJ whole genome shotgun (WGS) entry which is preliminary data.</text>
</comment>
<evidence type="ECO:0000256" key="1">
    <source>
        <dbReference type="SAM" id="Coils"/>
    </source>
</evidence>
<keyword evidence="1" id="KW-0175">Coiled coil</keyword>
<feature type="compositionally biased region" description="Basic and acidic residues" evidence="2">
    <location>
        <begin position="135"/>
        <end position="153"/>
    </location>
</feature>
<organism evidence="3 4">
    <name type="scientific">Putridiphycobacter roseus</name>
    <dbReference type="NCBI Taxonomy" id="2219161"/>
    <lineage>
        <taxon>Bacteria</taxon>
        <taxon>Pseudomonadati</taxon>
        <taxon>Bacteroidota</taxon>
        <taxon>Flavobacteriia</taxon>
        <taxon>Flavobacteriales</taxon>
        <taxon>Crocinitomicaceae</taxon>
        <taxon>Putridiphycobacter</taxon>
    </lineage>
</organism>
<evidence type="ECO:0000313" key="4">
    <source>
        <dbReference type="Proteomes" id="UP000249248"/>
    </source>
</evidence>
<dbReference type="AlphaFoldDB" id="A0A2W1N9H5"/>
<reference evidence="3 4" key="1">
    <citation type="submission" date="2018-06" db="EMBL/GenBank/DDBJ databases">
        <title>The draft genome sequence of Crocinitomix sp. SM1701.</title>
        <authorList>
            <person name="Zhang X."/>
        </authorList>
    </citation>
    <scope>NUCLEOTIDE SEQUENCE [LARGE SCALE GENOMIC DNA]</scope>
    <source>
        <strain evidence="3 4">SM1701</strain>
    </source>
</reference>
<accession>A0A2W1N9H5</accession>
<feature type="coiled-coil region" evidence="1">
    <location>
        <begin position="52"/>
        <end position="86"/>
    </location>
</feature>
<keyword evidence="4" id="KW-1185">Reference proteome</keyword>
<sequence length="238" mass="27153">MGKTNFHSLQELASSLKDKVEKLASGSLPIDEVEALTESAKEIYERLVIIRYKSYENNNEKVVEKVQKAVAKKVEEKEELVGSEEELMMFDFTESEPIIQEPEVKEAPEIVPDITIDLPIEQAEFHPNHVEENLTEKKEGSLNDHFKKEDDSVGNKLSKSPIPDLKAHIGMNHKFTYIRELFNGNSEDYNVAVENLNQSGSKAAAFSLLENMQKAHSWDLESQTVLNFTELIERRFTN</sequence>
<protein>
    <submittedName>
        <fullName evidence="3">Uncharacterized protein</fullName>
    </submittedName>
</protein>
<gene>
    <name evidence="3" type="ORF">DNU06_16745</name>
</gene>
<dbReference type="Proteomes" id="UP000249248">
    <property type="component" value="Unassembled WGS sequence"/>
</dbReference>
<evidence type="ECO:0000256" key="2">
    <source>
        <dbReference type="SAM" id="MobiDB-lite"/>
    </source>
</evidence>
<dbReference type="RefSeq" id="WP_111064659.1">
    <property type="nucleotide sequence ID" value="NZ_JBHUCU010000004.1"/>
</dbReference>
<evidence type="ECO:0000313" key="3">
    <source>
        <dbReference type="EMBL" id="PZE15693.1"/>
    </source>
</evidence>